<keyword evidence="7" id="KW-1185">Reference proteome</keyword>
<dbReference type="GO" id="GO:0005825">
    <property type="term" value="C:half bridge of spindle pole body"/>
    <property type="evidence" value="ECO:0007669"/>
    <property type="project" value="UniProtKB-ARBA"/>
</dbReference>
<dbReference type="Proteomes" id="UP000242525">
    <property type="component" value="Unassembled WGS sequence"/>
</dbReference>
<dbReference type="GO" id="GO:0005509">
    <property type="term" value="F:calcium ion binding"/>
    <property type="evidence" value="ECO:0007669"/>
    <property type="project" value="InterPro"/>
</dbReference>
<reference evidence="6" key="1">
    <citation type="submission" date="2014-03" db="EMBL/GenBank/DDBJ databases">
        <authorList>
            <person name="Casaregola S."/>
        </authorList>
    </citation>
    <scope>NUCLEOTIDE SEQUENCE [LARGE SCALE GENOMIC DNA]</scope>
    <source>
        <strain evidence="6">CLIB 918</strain>
    </source>
</reference>
<dbReference type="GO" id="GO:0030474">
    <property type="term" value="P:spindle pole body duplication"/>
    <property type="evidence" value="ECO:0007669"/>
    <property type="project" value="UniProtKB-ARBA"/>
</dbReference>
<evidence type="ECO:0000259" key="5">
    <source>
        <dbReference type="PROSITE" id="PS50222"/>
    </source>
</evidence>
<keyword evidence="1" id="KW-0479">Metal-binding</keyword>
<feature type="domain" description="EF-hand" evidence="5">
    <location>
        <begin position="73"/>
        <end position="108"/>
    </location>
</feature>
<keyword evidence="2" id="KW-0677">Repeat</keyword>
<dbReference type="SUPFAM" id="SSF47473">
    <property type="entry name" value="EF-hand"/>
    <property type="match status" value="1"/>
</dbReference>
<evidence type="ECO:0000256" key="4">
    <source>
        <dbReference type="ARBA" id="ARBA00070017"/>
    </source>
</evidence>
<dbReference type="Gene3D" id="1.10.238.10">
    <property type="entry name" value="EF-hand"/>
    <property type="match status" value="2"/>
</dbReference>
<dbReference type="AlphaFoldDB" id="A0A0J9XJ71"/>
<sequence length="214" mass="24013">MYSSGQGNINPDSQPAIRRRNLFNTTTINPPGGQTGYAANTRHTVGLSGPPTSTAQAQQNFSAAAAPRELTDDQRQEIKEAFDVFDTDNDSYLDYHELKVAMRALGFDSKKAEVLQILHEHDRHGRRMISYEDFMSVMTAKILARDPLDEIRRAFALFDADNTGKISFANLQAVAKELGENLDDEELRAMIDEFDLDQDGEINEQEFIAICTEH</sequence>
<dbReference type="EMBL" id="CCBN010000020">
    <property type="protein sequence ID" value="CDO57303.1"/>
    <property type="molecule type" value="Genomic_DNA"/>
</dbReference>
<evidence type="ECO:0000256" key="1">
    <source>
        <dbReference type="ARBA" id="ARBA00022723"/>
    </source>
</evidence>
<keyword evidence="3" id="KW-0106">Calcium</keyword>
<dbReference type="OrthoDB" id="343296at2759"/>
<dbReference type="InterPro" id="IPR050230">
    <property type="entry name" value="CALM/Myosin/TropC-like"/>
</dbReference>
<evidence type="ECO:0000256" key="3">
    <source>
        <dbReference type="ARBA" id="ARBA00022837"/>
    </source>
</evidence>
<gene>
    <name evidence="6" type="ORF">BN980_GECA20s00813g</name>
</gene>
<dbReference type="InterPro" id="IPR018247">
    <property type="entry name" value="EF_Hand_1_Ca_BS"/>
</dbReference>
<organism evidence="6 7">
    <name type="scientific">Geotrichum candidum</name>
    <name type="common">Oospora lactis</name>
    <name type="synonym">Dipodascus geotrichum</name>
    <dbReference type="NCBI Taxonomy" id="1173061"/>
    <lineage>
        <taxon>Eukaryota</taxon>
        <taxon>Fungi</taxon>
        <taxon>Dikarya</taxon>
        <taxon>Ascomycota</taxon>
        <taxon>Saccharomycotina</taxon>
        <taxon>Dipodascomycetes</taxon>
        <taxon>Dipodascales</taxon>
        <taxon>Dipodascaceae</taxon>
        <taxon>Geotrichum</taxon>
    </lineage>
</organism>
<dbReference type="InterPro" id="IPR002048">
    <property type="entry name" value="EF_hand_dom"/>
</dbReference>
<comment type="caution">
    <text evidence="6">The sequence shown here is derived from an EMBL/GenBank/DDBJ whole genome shotgun (WGS) entry which is preliminary data.</text>
</comment>
<name>A0A0J9XJ71_GEOCN</name>
<dbReference type="SMART" id="SM00054">
    <property type="entry name" value="EFh"/>
    <property type="match status" value="4"/>
</dbReference>
<proteinExistence type="predicted"/>
<dbReference type="GO" id="GO:0016460">
    <property type="term" value="C:myosin II complex"/>
    <property type="evidence" value="ECO:0007669"/>
    <property type="project" value="TreeGrafter"/>
</dbReference>
<dbReference type="PROSITE" id="PS50222">
    <property type="entry name" value="EF_HAND_2"/>
    <property type="match status" value="3"/>
</dbReference>
<dbReference type="Pfam" id="PF13499">
    <property type="entry name" value="EF-hand_7"/>
    <property type="match status" value="2"/>
</dbReference>
<protein>
    <recommendedName>
        <fullName evidence="4">Cell division control protein 31</fullName>
    </recommendedName>
</protein>
<evidence type="ECO:0000256" key="2">
    <source>
        <dbReference type="ARBA" id="ARBA00022737"/>
    </source>
</evidence>
<evidence type="ECO:0000313" key="7">
    <source>
        <dbReference type="Proteomes" id="UP000242525"/>
    </source>
</evidence>
<dbReference type="InterPro" id="IPR011992">
    <property type="entry name" value="EF-hand-dom_pair"/>
</dbReference>
<accession>A0A0J9XJ71</accession>
<dbReference type="PANTHER" id="PTHR23048">
    <property type="entry name" value="MYOSIN LIGHT CHAIN 1, 3"/>
    <property type="match status" value="1"/>
</dbReference>
<dbReference type="PROSITE" id="PS00018">
    <property type="entry name" value="EF_HAND_1"/>
    <property type="match status" value="1"/>
</dbReference>
<feature type="domain" description="EF-hand" evidence="5">
    <location>
        <begin position="182"/>
        <end position="214"/>
    </location>
</feature>
<dbReference type="PANTHER" id="PTHR23048:SF48">
    <property type="entry name" value="CENTRIN 3"/>
    <property type="match status" value="1"/>
</dbReference>
<feature type="domain" description="EF-hand" evidence="5">
    <location>
        <begin position="146"/>
        <end position="181"/>
    </location>
</feature>
<dbReference type="CDD" id="cd00051">
    <property type="entry name" value="EFh"/>
    <property type="match status" value="2"/>
</dbReference>
<dbReference type="STRING" id="1173061.A0A0J9XJ71"/>
<evidence type="ECO:0000313" key="6">
    <source>
        <dbReference type="EMBL" id="CDO57303.1"/>
    </source>
</evidence>
<dbReference type="FunFam" id="1.10.238.10:FF:000077">
    <property type="entry name" value="Centrin 1"/>
    <property type="match status" value="1"/>
</dbReference>